<proteinExistence type="predicted"/>
<name>A0A7C3PI52_9CYAN</name>
<accession>A0A7C3PI52</accession>
<gene>
    <name evidence="2" type="ORF">ENR64_12660</name>
</gene>
<sequence length="126" mass="14257">MTDLDQESSMIVSPPEEIQPTPTQTDDVRQETAALIDAIRKRALSEIQAAGDLTRETYLNAVRQAREAIEQTQLIEPHQIEQSVQQLQQDAESNWHTVVKEVEDFGHRLSEAAKAAWDKLVPPEQK</sequence>
<comment type="caution">
    <text evidence="2">The sequence shown here is derived from an EMBL/GenBank/DDBJ whole genome shotgun (WGS) entry which is preliminary data.</text>
</comment>
<feature type="compositionally biased region" description="Low complexity" evidence="1">
    <location>
        <begin position="14"/>
        <end position="25"/>
    </location>
</feature>
<evidence type="ECO:0000256" key="1">
    <source>
        <dbReference type="SAM" id="MobiDB-lite"/>
    </source>
</evidence>
<feature type="region of interest" description="Disordered" evidence="1">
    <location>
        <begin position="1"/>
        <end position="28"/>
    </location>
</feature>
<dbReference type="EMBL" id="DSRU01000183">
    <property type="protein sequence ID" value="HFM98580.1"/>
    <property type="molecule type" value="Genomic_DNA"/>
</dbReference>
<evidence type="ECO:0000313" key="2">
    <source>
        <dbReference type="EMBL" id="HFM98580.1"/>
    </source>
</evidence>
<protein>
    <submittedName>
        <fullName evidence="2">Uncharacterized protein</fullName>
    </submittedName>
</protein>
<dbReference type="AlphaFoldDB" id="A0A7C3PI52"/>
<organism evidence="2">
    <name type="scientific">Oscillatoriales cyanobacterium SpSt-418</name>
    <dbReference type="NCBI Taxonomy" id="2282169"/>
    <lineage>
        <taxon>Bacteria</taxon>
        <taxon>Bacillati</taxon>
        <taxon>Cyanobacteriota</taxon>
        <taxon>Cyanophyceae</taxon>
        <taxon>Oscillatoriophycideae</taxon>
        <taxon>Oscillatoriales</taxon>
    </lineage>
</organism>
<reference evidence="2" key="1">
    <citation type="journal article" date="2020" name="mSystems">
        <title>Genome- and Community-Level Interaction Insights into Carbon Utilization and Element Cycling Functions of Hydrothermarchaeota in Hydrothermal Sediment.</title>
        <authorList>
            <person name="Zhou Z."/>
            <person name="Liu Y."/>
            <person name="Xu W."/>
            <person name="Pan J."/>
            <person name="Luo Z.H."/>
            <person name="Li M."/>
        </authorList>
    </citation>
    <scope>NUCLEOTIDE SEQUENCE [LARGE SCALE GENOMIC DNA]</scope>
    <source>
        <strain evidence="2">SpSt-418</strain>
    </source>
</reference>